<name>A0A914EHZ4_9BILA</name>
<reference evidence="2" key="1">
    <citation type="submission" date="2022-11" db="UniProtKB">
        <authorList>
            <consortium name="WormBaseParasite"/>
        </authorList>
    </citation>
    <scope>IDENTIFICATION</scope>
</reference>
<organism evidence="1 2">
    <name type="scientific">Acrobeloides nanus</name>
    <dbReference type="NCBI Taxonomy" id="290746"/>
    <lineage>
        <taxon>Eukaryota</taxon>
        <taxon>Metazoa</taxon>
        <taxon>Ecdysozoa</taxon>
        <taxon>Nematoda</taxon>
        <taxon>Chromadorea</taxon>
        <taxon>Rhabditida</taxon>
        <taxon>Tylenchina</taxon>
        <taxon>Cephalobomorpha</taxon>
        <taxon>Cephaloboidea</taxon>
        <taxon>Cephalobidae</taxon>
        <taxon>Acrobeloides</taxon>
    </lineage>
</organism>
<protein>
    <submittedName>
        <fullName evidence="2">Uncharacterized protein</fullName>
    </submittedName>
</protein>
<dbReference type="Proteomes" id="UP000887540">
    <property type="component" value="Unplaced"/>
</dbReference>
<keyword evidence="1" id="KW-1185">Reference proteome</keyword>
<evidence type="ECO:0000313" key="2">
    <source>
        <dbReference type="WBParaSite" id="ACRNAN_scaffold8426.g32969.t1"/>
    </source>
</evidence>
<dbReference type="AlphaFoldDB" id="A0A914EHZ4"/>
<sequence length="74" mass="8500">MSTVFDRQEDKVMMCLAFGIQDLENDELLEMWKALQELDCSTGLSGDSDEWSQERSVSCSLCQCRTPDIKSWKT</sequence>
<proteinExistence type="predicted"/>
<dbReference type="WBParaSite" id="ACRNAN_scaffold8426.g32969.t1">
    <property type="protein sequence ID" value="ACRNAN_scaffold8426.g32969.t1"/>
    <property type="gene ID" value="ACRNAN_scaffold8426.g32969"/>
</dbReference>
<accession>A0A914EHZ4</accession>
<evidence type="ECO:0000313" key="1">
    <source>
        <dbReference type="Proteomes" id="UP000887540"/>
    </source>
</evidence>